<reference evidence="4" key="1">
    <citation type="journal article" date="2014" name="Proc. Natl. Acad. Sci. U.S.A.">
        <title>Extensive sampling of basidiomycete genomes demonstrates inadequacy of the white-rot/brown-rot paradigm for wood decay fungi.</title>
        <authorList>
            <person name="Riley R."/>
            <person name="Salamov A.A."/>
            <person name="Brown D.W."/>
            <person name="Nagy L.G."/>
            <person name="Floudas D."/>
            <person name="Held B.W."/>
            <person name="Levasseur A."/>
            <person name="Lombard V."/>
            <person name="Morin E."/>
            <person name="Otillar R."/>
            <person name="Lindquist E.A."/>
            <person name="Sun H."/>
            <person name="LaButti K.M."/>
            <person name="Schmutz J."/>
            <person name="Jabbour D."/>
            <person name="Luo H."/>
            <person name="Baker S.E."/>
            <person name="Pisabarro A.G."/>
            <person name="Walton J.D."/>
            <person name="Blanchette R.A."/>
            <person name="Henrissat B."/>
            <person name="Martin F."/>
            <person name="Cullen D."/>
            <person name="Hibbett D.S."/>
            <person name="Grigoriev I.V."/>
        </authorList>
    </citation>
    <scope>NUCLEOTIDE SEQUENCE [LARGE SCALE GENOMIC DNA]</scope>
    <source>
        <strain evidence="4">CBS 339.88</strain>
    </source>
</reference>
<dbReference type="Proteomes" id="UP000027222">
    <property type="component" value="Unassembled WGS sequence"/>
</dbReference>
<dbReference type="GO" id="GO:0016841">
    <property type="term" value="F:ammonia-lyase activity"/>
    <property type="evidence" value="ECO:0007669"/>
    <property type="project" value="InterPro"/>
</dbReference>
<dbReference type="CDD" id="cd00332">
    <property type="entry name" value="PAL-HAL"/>
    <property type="match status" value="1"/>
</dbReference>
<accession>A0A067T0G5</accession>
<dbReference type="PROSITE" id="PS00488">
    <property type="entry name" value="PAL_HISTIDASE"/>
    <property type="match status" value="1"/>
</dbReference>
<dbReference type="InterPro" id="IPR005922">
    <property type="entry name" value="Phe_NH3-lyase"/>
</dbReference>
<dbReference type="InterPro" id="IPR023144">
    <property type="entry name" value="Phe_NH3-lyase_shielding_dom_sf"/>
</dbReference>
<dbReference type="InterPro" id="IPR001106">
    <property type="entry name" value="Aromatic_Lyase"/>
</dbReference>
<comment type="similarity">
    <text evidence="1 2">Belongs to the PAL/histidase family.</text>
</comment>
<evidence type="ECO:0000256" key="2">
    <source>
        <dbReference type="RuleBase" id="RU003954"/>
    </source>
</evidence>
<protein>
    <recommendedName>
        <fullName evidence="5">Phenylalanine ammonia-lyase</fullName>
    </recommendedName>
</protein>
<dbReference type="Pfam" id="PF00221">
    <property type="entry name" value="Lyase_aromatic"/>
    <property type="match status" value="1"/>
</dbReference>
<keyword evidence="4" id="KW-1185">Reference proteome</keyword>
<dbReference type="Gene3D" id="1.10.275.10">
    <property type="entry name" value="Fumarase/aspartase (N-terminal domain)"/>
    <property type="match status" value="1"/>
</dbReference>
<sequence length="740" mass="79588">MVLDDSSHENAFKHVNGLPPPLNRPVLNSASPPTLLWKFIEAHKDLAKYKTQPVKVDGYTLTTAAVVAAARHSASVRLDDTKRVKERVDKSRQVVVDKVASGASIYGLSTGFGGSADTRTDKPITLGHALLQHQHIGILPTSDHPPSILPLQDPSSATTMPESWVRAAILIRMNSLIRGHSGVRWELIEKMNELIAADITPVIPLRGSISASGDLSPLSYIAGTLVGNAGIQVYHGPRSFGPRQKAPSGEVLSKHSIEPIALASKEHLGLVNGTAVSAAVAALAIDDATHLALLAQVCTAMGTEALSGTRGSFAPFIHAVARPHPGQVECAQNIYNLLHGSKLAQLHEEEVDLNQDRYSLRQDRYPLRTAPQFLGPQVEDILSALAAVTQECNSSEQVVFSSLFFSTDNPLIESDTGIIHHGGNFQAMAVTNAMEKTRLALHHIGKLLFAQSTELCNPAMNNGLPPSLAATDPSLNYHGKGVDIATAAYVAELGHLAAPVSTHIQSAEMHNQAINSLALVSARATVTSLDVLSMLMASYLYLLCQALDLRTLRAEFLRGLEGILQEGLASSFGSFVTSAQRTQLSANLFEIMSQTFDKTTVMDSADQMHAIAASTTSMILDFFNDTNAIGSSAPSPSFNSLGEFRSRVATKATELHENLRRQYLTGIRGPTPATTELGKTKLMYEFIRKDLGVKMHGGENHIQFVNGAGVDDVSIGQNISKIYEAIRDGRMQAVVFSMFV</sequence>
<evidence type="ECO:0000313" key="3">
    <source>
        <dbReference type="EMBL" id="KDR75817.1"/>
    </source>
</evidence>
<dbReference type="GO" id="GO:0005737">
    <property type="term" value="C:cytoplasm"/>
    <property type="evidence" value="ECO:0007669"/>
    <property type="project" value="InterPro"/>
</dbReference>
<dbReference type="Gene3D" id="1.20.200.10">
    <property type="entry name" value="Fumarase/aspartase (Central domain)"/>
    <property type="match status" value="1"/>
</dbReference>
<keyword evidence="2" id="KW-0456">Lyase</keyword>
<dbReference type="EMBL" id="KL142380">
    <property type="protein sequence ID" value="KDR75817.1"/>
    <property type="molecule type" value="Genomic_DNA"/>
</dbReference>
<evidence type="ECO:0000256" key="1">
    <source>
        <dbReference type="ARBA" id="ARBA00007238"/>
    </source>
</evidence>
<dbReference type="AlphaFoldDB" id="A0A067T0G5"/>
<gene>
    <name evidence="3" type="ORF">GALMADRAFT_68870</name>
</gene>
<dbReference type="GO" id="GO:0006559">
    <property type="term" value="P:L-phenylalanine catabolic process"/>
    <property type="evidence" value="ECO:0007669"/>
    <property type="project" value="InterPro"/>
</dbReference>
<dbReference type="SUPFAM" id="SSF48557">
    <property type="entry name" value="L-aspartase-like"/>
    <property type="match status" value="1"/>
</dbReference>
<dbReference type="InterPro" id="IPR024083">
    <property type="entry name" value="Fumarase/histidase_N"/>
</dbReference>
<dbReference type="HOGENOM" id="CLU_014801_3_1_1"/>
<evidence type="ECO:0008006" key="5">
    <source>
        <dbReference type="Google" id="ProtNLM"/>
    </source>
</evidence>
<proteinExistence type="inferred from homology"/>
<dbReference type="STRING" id="685588.A0A067T0G5"/>
<dbReference type="NCBIfam" id="TIGR01226">
    <property type="entry name" value="phe_am_lyase"/>
    <property type="match status" value="1"/>
</dbReference>
<dbReference type="PANTHER" id="PTHR10362">
    <property type="entry name" value="HISTIDINE AMMONIA-LYASE"/>
    <property type="match status" value="1"/>
</dbReference>
<dbReference type="OrthoDB" id="10051290at2759"/>
<name>A0A067T0G5_GALM3</name>
<evidence type="ECO:0000313" key="4">
    <source>
        <dbReference type="Proteomes" id="UP000027222"/>
    </source>
</evidence>
<dbReference type="InterPro" id="IPR008948">
    <property type="entry name" value="L-Aspartase-like"/>
</dbReference>
<organism evidence="3 4">
    <name type="scientific">Galerina marginata (strain CBS 339.88)</name>
    <dbReference type="NCBI Taxonomy" id="685588"/>
    <lineage>
        <taxon>Eukaryota</taxon>
        <taxon>Fungi</taxon>
        <taxon>Dikarya</taxon>
        <taxon>Basidiomycota</taxon>
        <taxon>Agaricomycotina</taxon>
        <taxon>Agaricomycetes</taxon>
        <taxon>Agaricomycetidae</taxon>
        <taxon>Agaricales</taxon>
        <taxon>Agaricineae</taxon>
        <taxon>Strophariaceae</taxon>
        <taxon>Galerina</taxon>
    </lineage>
</organism>
<dbReference type="Gene3D" id="1.10.274.20">
    <property type="entry name" value="Phenylalanine ammonia-lyase 1, domain 3"/>
    <property type="match status" value="1"/>
</dbReference>
<dbReference type="InterPro" id="IPR022313">
    <property type="entry name" value="Phe/His_NH3-lyase_AS"/>
</dbReference>